<evidence type="ECO:0000256" key="3">
    <source>
        <dbReference type="ARBA" id="ARBA00022692"/>
    </source>
</evidence>
<evidence type="ECO:0000256" key="1">
    <source>
        <dbReference type="ARBA" id="ARBA00004651"/>
    </source>
</evidence>
<dbReference type="CDD" id="cd12913">
    <property type="entry name" value="PDC1_MCP_like"/>
    <property type="match status" value="1"/>
</dbReference>
<evidence type="ECO:0000256" key="5">
    <source>
        <dbReference type="ARBA" id="ARBA00023136"/>
    </source>
</evidence>
<keyword evidence="2" id="KW-1003">Cell membrane</keyword>
<keyword evidence="5 6" id="KW-0472">Membrane</keyword>
<dbReference type="InterPro" id="IPR011990">
    <property type="entry name" value="TPR-like_helical_dom_sf"/>
</dbReference>
<feature type="transmembrane region" description="Helical" evidence="6">
    <location>
        <begin position="21"/>
        <end position="41"/>
    </location>
</feature>
<dbReference type="SUPFAM" id="SSF48452">
    <property type="entry name" value="TPR-like"/>
    <property type="match status" value="1"/>
</dbReference>
<dbReference type="PANTHER" id="PTHR43081:SF1">
    <property type="entry name" value="ADENYLATE CYCLASE, TERMINAL-DIFFERENTIATION SPECIFIC"/>
    <property type="match status" value="1"/>
</dbReference>
<dbReference type="AlphaFoldDB" id="A0A6F8T560"/>
<evidence type="ECO:0000256" key="4">
    <source>
        <dbReference type="ARBA" id="ARBA00022989"/>
    </source>
</evidence>
<dbReference type="KEGG" id="lant:TUM19329_21860"/>
<dbReference type="InterPro" id="IPR029787">
    <property type="entry name" value="Nucleotide_cyclase"/>
</dbReference>
<keyword evidence="4 6" id="KW-1133">Transmembrane helix</keyword>
<dbReference type="Pfam" id="PF00211">
    <property type="entry name" value="Guanylate_cyc"/>
    <property type="match status" value="1"/>
</dbReference>
<keyword evidence="3 6" id="KW-0812">Transmembrane</keyword>
<sequence>MIRKFLKKMNQLIVSLKSSMLFIFTSLFIFTGLLILLVATIRYTKILTYIAYEHMNHSSEFVLRELNESIAPAAVSSQFTAQLIQQGVFKDEVAQLVPLTTSLVKTLPLVVGSYWGDQQGNFIYSQKEKNGSITSQIYNRQTHPATRTILNRDNSGEIIKRSSAPDLSYDPRVRIWYLKAQNEKKTAWTDIYFFDPPPDLGITTVSPVFRNGKFYGAFGIDISLIELTNFIKNQKITPTGYSFIITNKGKLIAYPDKEPFTELKTPLGKFHNVHNGSIPLIYQSLGAYKKSGEKKLTFSYEYNSETYMIHYEPVDALKAYGWLIGIVVPESDFTRDLRKINLISLYISFIILTLGILLVSGLVARIVKPLKSLVAETENIKHFNLAGEIQIKSRIKEIIQLRDAVHSMKIGLKLFQKYIPKVLVRQLIESGEDVRIGGVRKTITVLFSDIEHFTTLAEKTDPNLLMIQMGEYLEELTQIIISEKGTIDKYIGDAIMALWGAPLPNDKPCYHAARAALRCQSKLNYLNAKWEKEGKSVLFTRIGIHMGEAIVGNLGSSERLNYTAIGDTINIANRLEGINKNYRTKIVVSDTVCEQIKDQFLLRMLDCVVVKGRTQSCLIYELLADNHTAIEFDLGAYNLCFENGFSAYKKQHWDDAIVCFKRCLKIYPADAIAPIFIARCQQLKTKPPKPGWDGVME</sequence>
<evidence type="ECO:0000259" key="7">
    <source>
        <dbReference type="PROSITE" id="PS50125"/>
    </source>
</evidence>
<evidence type="ECO:0000256" key="2">
    <source>
        <dbReference type="ARBA" id="ARBA00022475"/>
    </source>
</evidence>
<keyword evidence="9" id="KW-1185">Reference proteome</keyword>
<dbReference type="Pfam" id="PF02743">
    <property type="entry name" value="dCache_1"/>
    <property type="match status" value="1"/>
</dbReference>
<dbReference type="PROSITE" id="PS50125">
    <property type="entry name" value="GUANYLATE_CYCLASE_2"/>
    <property type="match status" value="1"/>
</dbReference>
<evidence type="ECO:0000256" key="6">
    <source>
        <dbReference type="SAM" id="Phobius"/>
    </source>
</evidence>
<dbReference type="RefSeq" id="WP_173237323.1">
    <property type="nucleotide sequence ID" value="NZ_AP022839.1"/>
</dbReference>
<evidence type="ECO:0000313" key="8">
    <source>
        <dbReference type="EMBL" id="BCA95825.1"/>
    </source>
</evidence>
<proteinExistence type="predicted"/>
<dbReference type="EMBL" id="AP022839">
    <property type="protein sequence ID" value="BCA95825.1"/>
    <property type="molecule type" value="Genomic_DNA"/>
</dbReference>
<feature type="domain" description="Guanylate cyclase" evidence="7">
    <location>
        <begin position="444"/>
        <end position="576"/>
    </location>
</feature>
<dbReference type="PANTHER" id="PTHR43081">
    <property type="entry name" value="ADENYLATE CYCLASE, TERMINAL-DIFFERENTIATION SPECIFIC-RELATED"/>
    <property type="match status" value="1"/>
</dbReference>
<organism evidence="8 9">
    <name type="scientific">Legionella antarctica</name>
    <dbReference type="NCBI Taxonomy" id="2708020"/>
    <lineage>
        <taxon>Bacteria</taxon>
        <taxon>Pseudomonadati</taxon>
        <taxon>Pseudomonadota</taxon>
        <taxon>Gammaproteobacteria</taxon>
        <taxon>Legionellales</taxon>
        <taxon>Legionellaceae</taxon>
        <taxon>Legionella</taxon>
    </lineage>
</organism>
<dbReference type="GO" id="GO:0005886">
    <property type="term" value="C:plasma membrane"/>
    <property type="evidence" value="ECO:0007669"/>
    <property type="project" value="UniProtKB-SubCell"/>
</dbReference>
<reference evidence="8" key="1">
    <citation type="journal article" date="2020" name="Microbiol. Resour. Announc.">
        <title>Complete Genome Sequence of Novel Psychrotolerant Legionella Strain TUM19329, Isolated from Antarctic Lake Sediment.</title>
        <authorList>
            <person name="Shimada S."/>
            <person name="Nakai R."/>
            <person name="Aoki K."/>
            <person name="Shimoeda N."/>
            <person name="Ohno G."/>
            <person name="Miyazaki Y."/>
            <person name="Kudoh S."/>
            <person name="Imura S."/>
            <person name="Watanabe K."/>
            <person name="Ishii Y."/>
            <person name="Tateda K."/>
        </authorList>
    </citation>
    <scope>NUCLEOTIDE SEQUENCE [LARGE SCALE GENOMIC DNA]</scope>
    <source>
        <strain evidence="8">TUM19329</strain>
    </source>
</reference>
<dbReference type="Gene3D" id="3.30.450.20">
    <property type="entry name" value="PAS domain"/>
    <property type="match status" value="1"/>
</dbReference>
<dbReference type="Gene3D" id="3.30.70.1230">
    <property type="entry name" value="Nucleotide cyclase"/>
    <property type="match status" value="1"/>
</dbReference>
<dbReference type="GO" id="GO:0035556">
    <property type="term" value="P:intracellular signal transduction"/>
    <property type="evidence" value="ECO:0007669"/>
    <property type="project" value="InterPro"/>
</dbReference>
<feature type="transmembrane region" description="Helical" evidence="6">
    <location>
        <begin position="343"/>
        <end position="364"/>
    </location>
</feature>
<dbReference type="CDD" id="cd07302">
    <property type="entry name" value="CHD"/>
    <property type="match status" value="1"/>
</dbReference>
<accession>A0A6F8T560</accession>
<dbReference type="InterPro" id="IPR001054">
    <property type="entry name" value="A/G_cyclase"/>
</dbReference>
<dbReference type="Proteomes" id="UP000502894">
    <property type="component" value="Chromosome"/>
</dbReference>
<gene>
    <name evidence="8" type="primary">cyaA_1</name>
    <name evidence="8" type="ORF">TUM19329_21860</name>
</gene>
<dbReference type="InterPro" id="IPR050697">
    <property type="entry name" value="Adenylyl/Guanylyl_Cyclase_3/4"/>
</dbReference>
<dbReference type="SMART" id="SM00044">
    <property type="entry name" value="CYCc"/>
    <property type="match status" value="1"/>
</dbReference>
<dbReference type="SUPFAM" id="SSF55073">
    <property type="entry name" value="Nucleotide cyclase"/>
    <property type="match status" value="1"/>
</dbReference>
<dbReference type="CDD" id="cd12912">
    <property type="entry name" value="PDC2_MCP_like"/>
    <property type="match status" value="1"/>
</dbReference>
<protein>
    <submittedName>
        <fullName evidence="8">Adenylate/guanylate cyclase domain-containing protein</fullName>
    </submittedName>
</protein>
<dbReference type="InterPro" id="IPR033479">
    <property type="entry name" value="dCache_1"/>
</dbReference>
<dbReference type="GO" id="GO:0006171">
    <property type="term" value="P:cAMP biosynthetic process"/>
    <property type="evidence" value="ECO:0007669"/>
    <property type="project" value="TreeGrafter"/>
</dbReference>
<name>A0A6F8T560_9GAMM</name>
<dbReference type="GO" id="GO:0004016">
    <property type="term" value="F:adenylate cyclase activity"/>
    <property type="evidence" value="ECO:0007669"/>
    <property type="project" value="UniProtKB-ARBA"/>
</dbReference>
<comment type="subcellular location">
    <subcellularLocation>
        <location evidence="1">Cell membrane</location>
        <topology evidence="1">Multi-pass membrane protein</topology>
    </subcellularLocation>
</comment>
<dbReference type="Gene3D" id="6.10.340.10">
    <property type="match status" value="1"/>
</dbReference>
<evidence type="ECO:0000313" key="9">
    <source>
        <dbReference type="Proteomes" id="UP000502894"/>
    </source>
</evidence>